<accession>A0ABS9KBP2</accession>
<dbReference type="PANTHER" id="PTHR22916:SF3">
    <property type="entry name" value="UDP-GLCNAC:BETAGAL BETA-1,3-N-ACETYLGLUCOSAMINYLTRANSFERASE-LIKE PROTEIN 1"/>
    <property type="match status" value="1"/>
</dbReference>
<dbReference type="RefSeq" id="WP_237853111.1">
    <property type="nucleotide sequence ID" value="NZ_JAKLWS010000006.1"/>
</dbReference>
<gene>
    <name evidence="2" type="ORF">L6773_06795</name>
</gene>
<comment type="caution">
    <text evidence="2">The sequence shown here is derived from an EMBL/GenBank/DDBJ whole genome shotgun (WGS) entry which is preliminary data.</text>
</comment>
<dbReference type="Proteomes" id="UP001165366">
    <property type="component" value="Unassembled WGS sequence"/>
</dbReference>
<sequence length="227" mass="26127">MIKSLVSVIVPVFNGEKYIGETLETILNQDYTSKEIIVVDDGSEDGSSEIIQSFSEVKYIYQENSGVPVARNRGLREAKGEFIAYSDQDDLWKKHKLSDQVKYLLDNPEAEYVICKRKIFLEPGLTPPSWLRKELLDSENVDYSPSSLVARASAFQEIGMFDTEVENASDVDWFFKAKDAGIGKGVIEKVLYLKRIHENNQSRRVKELHREYLKLIRQSIKKQKQKE</sequence>
<dbReference type="InterPro" id="IPR001173">
    <property type="entry name" value="Glyco_trans_2-like"/>
</dbReference>
<dbReference type="Pfam" id="PF00535">
    <property type="entry name" value="Glycos_transf_2"/>
    <property type="match status" value="1"/>
</dbReference>
<evidence type="ECO:0000259" key="1">
    <source>
        <dbReference type="Pfam" id="PF00535"/>
    </source>
</evidence>
<proteinExistence type="predicted"/>
<dbReference type="PANTHER" id="PTHR22916">
    <property type="entry name" value="GLYCOSYLTRANSFERASE"/>
    <property type="match status" value="1"/>
</dbReference>
<reference evidence="2" key="1">
    <citation type="submission" date="2022-01" db="EMBL/GenBank/DDBJ databases">
        <authorList>
            <person name="Wang Y."/>
        </authorList>
    </citation>
    <scope>NUCLEOTIDE SEQUENCE</scope>
    <source>
        <strain evidence="2">WB101</strain>
    </source>
</reference>
<dbReference type="EMBL" id="JAKLWS010000006">
    <property type="protein sequence ID" value="MCG2588268.1"/>
    <property type="molecule type" value="Genomic_DNA"/>
</dbReference>
<dbReference type="SUPFAM" id="SSF53448">
    <property type="entry name" value="Nucleotide-diphospho-sugar transferases"/>
    <property type="match status" value="1"/>
</dbReference>
<keyword evidence="3" id="KW-1185">Reference proteome</keyword>
<reference evidence="2" key="2">
    <citation type="submission" date="2024-05" db="EMBL/GenBank/DDBJ databases">
        <title>Rhodohalobacter halophilus gen. nov., sp. nov., a moderately halophilic member of the family Balneolaceae.</title>
        <authorList>
            <person name="Xia J."/>
        </authorList>
    </citation>
    <scope>NUCLEOTIDE SEQUENCE</scope>
    <source>
        <strain evidence="2">WB101</strain>
    </source>
</reference>
<name>A0ABS9KBP2_9BACT</name>
<dbReference type="CDD" id="cd00761">
    <property type="entry name" value="Glyco_tranf_GTA_type"/>
    <property type="match status" value="1"/>
</dbReference>
<evidence type="ECO:0000313" key="2">
    <source>
        <dbReference type="EMBL" id="MCG2588268.1"/>
    </source>
</evidence>
<evidence type="ECO:0000313" key="3">
    <source>
        <dbReference type="Proteomes" id="UP001165366"/>
    </source>
</evidence>
<dbReference type="Gene3D" id="3.90.550.10">
    <property type="entry name" value="Spore Coat Polysaccharide Biosynthesis Protein SpsA, Chain A"/>
    <property type="match status" value="1"/>
</dbReference>
<feature type="domain" description="Glycosyltransferase 2-like" evidence="1">
    <location>
        <begin position="7"/>
        <end position="130"/>
    </location>
</feature>
<organism evidence="2 3">
    <name type="scientific">Rhodohalobacter sulfatireducens</name>
    <dbReference type="NCBI Taxonomy" id="2911366"/>
    <lineage>
        <taxon>Bacteria</taxon>
        <taxon>Pseudomonadati</taxon>
        <taxon>Balneolota</taxon>
        <taxon>Balneolia</taxon>
        <taxon>Balneolales</taxon>
        <taxon>Balneolaceae</taxon>
        <taxon>Rhodohalobacter</taxon>
    </lineage>
</organism>
<protein>
    <submittedName>
        <fullName evidence="2">Glycosyltransferase family 2 protein</fullName>
    </submittedName>
</protein>
<dbReference type="InterPro" id="IPR029044">
    <property type="entry name" value="Nucleotide-diphossugar_trans"/>
</dbReference>